<dbReference type="Gene3D" id="3.50.4.10">
    <property type="entry name" value="Hepatocyte Growth Factor"/>
    <property type="match status" value="1"/>
</dbReference>
<protein>
    <recommendedName>
        <fullName evidence="8">Plasminogen</fullName>
    </recommendedName>
</protein>
<evidence type="ECO:0000256" key="2">
    <source>
        <dbReference type="ARBA" id="ARBA00023157"/>
    </source>
</evidence>
<dbReference type="Ensembl" id="ENSMZET00005026855.1">
    <property type="protein sequence ID" value="ENSMZEP00005026016.1"/>
    <property type="gene ID" value="ENSMZEG00005019402.1"/>
</dbReference>
<reference evidence="6" key="1">
    <citation type="submission" date="2025-08" db="UniProtKB">
        <authorList>
            <consortium name="Ensembl"/>
        </authorList>
    </citation>
    <scope>IDENTIFICATION</scope>
</reference>
<accession>A0A3P9CW19</accession>
<evidence type="ECO:0000313" key="6">
    <source>
        <dbReference type="Ensembl" id="ENSMZEP00005026016.1"/>
    </source>
</evidence>
<keyword evidence="2" id="KW-1015">Disulfide bond</keyword>
<dbReference type="InterPro" id="IPR003609">
    <property type="entry name" value="Pan_app"/>
</dbReference>
<dbReference type="PROSITE" id="PS50070">
    <property type="entry name" value="KRINGLE_2"/>
    <property type="match status" value="1"/>
</dbReference>
<dbReference type="InterPro" id="IPR000001">
    <property type="entry name" value="Kringle"/>
</dbReference>
<dbReference type="Pfam" id="PF00024">
    <property type="entry name" value="PAN_1"/>
    <property type="match status" value="1"/>
</dbReference>
<dbReference type="CDD" id="cd01099">
    <property type="entry name" value="PAN_AP_HGF"/>
    <property type="match status" value="1"/>
</dbReference>
<name>A0A3P9CW19_9CICH</name>
<evidence type="ECO:0000313" key="7">
    <source>
        <dbReference type="Proteomes" id="UP000265160"/>
    </source>
</evidence>
<reference evidence="6" key="2">
    <citation type="submission" date="2025-09" db="UniProtKB">
        <authorList>
            <consortium name="Ensembl"/>
        </authorList>
    </citation>
    <scope>IDENTIFICATION</scope>
</reference>
<proteinExistence type="predicted"/>
<sequence>ISHKQGFRPGYSRTEGAWILSLNKRMYSVSTLAECATKCNTETLFTCRTFMYDENDSECWTAAANSKTENIMRRRNTALYEKNEYLLECANGIGTDYRGTKSRTKSEQVCQRWDASYPHRPKYVFN</sequence>
<dbReference type="FunFam" id="3.50.4.10:FF:000027">
    <property type="entry name" value="Plasminogen"/>
    <property type="match status" value="1"/>
</dbReference>
<feature type="domain" description="Apple" evidence="5">
    <location>
        <begin position="2"/>
        <end position="84"/>
    </location>
</feature>
<keyword evidence="1 3" id="KW-0420">Kringle</keyword>
<dbReference type="GeneTree" id="ENSGT00940000155208"/>
<dbReference type="InterPro" id="IPR038178">
    <property type="entry name" value="Kringle_sf"/>
</dbReference>
<keyword evidence="7" id="KW-1185">Reference proteome</keyword>
<dbReference type="Gene3D" id="2.40.20.10">
    <property type="entry name" value="Plasminogen Kringle 4"/>
    <property type="match status" value="1"/>
</dbReference>
<evidence type="ECO:0000256" key="1">
    <source>
        <dbReference type="ARBA" id="ARBA00022572"/>
    </source>
</evidence>
<dbReference type="SMART" id="SM00473">
    <property type="entry name" value="PAN_AP"/>
    <property type="match status" value="1"/>
</dbReference>
<dbReference type="InterPro" id="IPR013806">
    <property type="entry name" value="Kringle-like"/>
</dbReference>
<organism evidence="6 7">
    <name type="scientific">Maylandia zebra</name>
    <name type="common">zebra mbuna</name>
    <dbReference type="NCBI Taxonomy" id="106582"/>
    <lineage>
        <taxon>Eukaryota</taxon>
        <taxon>Metazoa</taxon>
        <taxon>Chordata</taxon>
        <taxon>Craniata</taxon>
        <taxon>Vertebrata</taxon>
        <taxon>Euteleostomi</taxon>
        <taxon>Actinopterygii</taxon>
        <taxon>Neopterygii</taxon>
        <taxon>Teleostei</taxon>
        <taxon>Neoteleostei</taxon>
        <taxon>Acanthomorphata</taxon>
        <taxon>Ovalentaria</taxon>
        <taxon>Cichlomorphae</taxon>
        <taxon>Cichliformes</taxon>
        <taxon>Cichlidae</taxon>
        <taxon>African cichlids</taxon>
        <taxon>Pseudocrenilabrinae</taxon>
        <taxon>Haplochromini</taxon>
        <taxon>Maylandia</taxon>
        <taxon>Maylandia zebra complex</taxon>
    </lineage>
</organism>
<dbReference type="AlphaFoldDB" id="A0A3P9CW19"/>
<evidence type="ECO:0000259" key="5">
    <source>
        <dbReference type="PROSITE" id="PS50948"/>
    </source>
</evidence>
<comment type="caution">
    <text evidence="3">Lacks conserved residue(s) required for the propagation of feature annotation.</text>
</comment>
<dbReference type="STRING" id="106582.ENSMZEP00005026016"/>
<feature type="domain" description="Kringle" evidence="4">
    <location>
        <begin position="88"/>
        <end position="126"/>
    </location>
</feature>
<evidence type="ECO:0000256" key="3">
    <source>
        <dbReference type="PROSITE-ProRule" id="PRU00121"/>
    </source>
</evidence>
<dbReference type="PROSITE" id="PS50948">
    <property type="entry name" value="PAN"/>
    <property type="match status" value="1"/>
</dbReference>
<dbReference type="SUPFAM" id="SSF57440">
    <property type="entry name" value="Kringle-like"/>
    <property type="match status" value="1"/>
</dbReference>
<evidence type="ECO:0008006" key="8">
    <source>
        <dbReference type="Google" id="ProtNLM"/>
    </source>
</evidence>
<evidence type="ECO:0000259" key="4">
    <source>
        <dbReference type="PROSITE" id="PS50070"/>
    </source>
</evidence>
<dbReference type="Proteomes" id="UP000265160">
    <property type="component" value="Unplaced"/>
</dbReference>
<dbReference type="SUPFAM" id="SSF57414">
    <property type="entry name" value="Hairpin loop containing domain-like"/>
    <property type="match status" value="1"/>
</dbReference>